<organism evidence="2 3">
    <name type="scientific">Paspalum vaginatum</name>
    <name type="common">seashore paspalum</name>
    <dbReference type="NCBI Taxonomy" id="158149"/>
    <lineage>
        <taxon>Eukaryota</taxon>
        <taxon>Viridiplantae</taxon>
        <taxon>Streptophyta</taxon>
        <taxon>Embryophyta</taxon>
        <taxon>Tracheophyta</taxon>
        <taxon>Spermatophyta</taxon>
        <taxon>Magnoliopsida</taxon>
        <taxon>Liliopsida</taxon>
        <taxon>Poales</taxon>
        <taxon>Poaceae</taxon>
        <taxon>PACMAD clade</taxon>
        <taxon>Panicoideae</taxon>
        <taxon>Andropogonodae</taxon>
        <taxon>Paspaleae</taxon>
        <taxon>Paspalinae</taxon>
        <taxon>Paspalum</taxon>
    </lineage>
</organism>
<accession>A0A9W7X6D1</accession>
<sequence length="137" mass="15059">MSTSTVPWGGSHAGTKRALAWGEPAAQRVPKPRKGTSPRPRAEIITLFTADGDLGDMMLVDAKPEKRPQGCEEEEEGVQGFHGKVPRITKFPSDMLNGNVLSGGKFAFAEWLIQNRSILDGRRILELKSGKEIWPSF</sequence>
<name>A0A9W7X6D1_9POAL</name>
<evidence type="ECO:0000313" key="2">
    <source>
        <dbReference type="EMBL" id="KAJ1254010.1"/>
    </source>
</evidence>
<evidence type="ECO:0000313" key="3">
    <source>
        <dbReference type="Proteomes" id="UP001164776"/>
    </source>
</evidence>
<feature type="region of interest" description="Disordered" evidence="1">
    <location>
        <begin position="1"/>
        <end position="40"/>
    </location>
</feature>
<comment type="caution">
    <text evidence="2">The sequence shown here is derived from an EMBL/GenBank/DDBJ whole genome shotgun (WGS) entry which is preliminary data.</text>
</comment>
<dbReference type="Proteomes" id="UP001164776">
    <property type="component" value="Unassembled WGS sequence"/>
</dbReference>
<dbReference type="AlphaFoldDB" id="A0A9W7X6D1"/>
<reference evidence="2 3" key="1">
    <citation type="submission" date="2022-10" db="EMBL/GenBank/DDBJ databases">
        <title>WGS assembly of Paspalum vaginatum 540-79.</title>
        <authorList>
            <person name="Sun G."/>
            <person name="Wase N."/>
            <person name="Shu S."/>
            <person name="Jenkins J."/>
            <person name="Zhou B."/>
            <person name="Torres-Rodriguez J."/>
            <person name="Chen C."/>
            <person name="Sandor L."/>
            <person name="Plott C."/>
            <person name="Yoshinga Y."/>
            <person name="Daum C."/>
            <person name="Qi P."/>
            <person name="Barry K."/>
            <person name="Lipzen A."/>
            <person name="Berry L."/>
            <person name="Pedersen C."/>
            <person name="Gottilla T."/>
            <person name="Foltz A."/>
            <person name="Yu H."/>
            <person name="O'Malley R."/>
            <person name="Zhang C."/>
            <person name="Devos K."/>
            <person name="Sigmon B."/>
            <person name="Yu B."/>
            <person name="Obata T."/>
            <person name="Schmutz J."/>
            <person name="Schnable J."/>
        </authorList>
    </citation>
    <scope>NUCLEOTIDE SEQUENCE [LARGE SCALE GENOMIC DNA]</scope>
    <source>
        <strain evidence="3">cv. 540-79</strain>
    </source>
</reference>
<protein>
    <submittedName>
        <fullName evidence="2">Uncharacterized protein</fullName>
    </submittedName>
</protein>
<proteinExistence type="predicted"/>
<evidence type="ECO:0000256" key="1">
    <source>
        <dbReference type="SAM" id="MobiDB-lite"/>
    </source>
</evidence>
<keyword evidence="3" id="KW-1185">Reference proteome</keyword>
<gene>
    <name evidence="2" type="ORF">BS78_K133800</name>
</gene>
<dbReference type="OrthoDB" id="413520at2759"/>
<dbReference type="EMBL" id="MU630411">
    <property type="protein sequence ID" value="KAJ1254010.1"/>
    <property type="molecule type" value="Genomic_DNA"/>
</dbReference>